<organism evidence="4 5">
    <name type="scientific">Vitis vinifera</name>
    <name type="common">Grape</name>
    <dbReference type="NCBI Taxonomy" id="29760"/>
    <lineage>
        <taxon>Eukaryota</taxon>
        <taxon>Viridiplantae</taxon>
        <taxon>Streptophyta</taxon>
        <taxon>Embryophyta</taxon>
        <taxon>Tracheophyta</taxon>
        <taxon>Spermatophyta</taxon>
        <taxon>Magnoliopsida</taxon>
        <taxon>eudicotyledons</taxon>
        <taxon>Gunneridae</taxon>
        <taxon>Pentapetalae</taxon>
        <taxon>rosids</taxon>
        <taxon>Vitales</taxon>
        <taxon>Vitaceae</taxon>
        <taxon>Viteae</taxon>
        <taxon>Vitis</taxon>
    </lineage>
</organism>
<feature type="transmembrane region" description="Helical" evidence="2">
    <location>
        <begin position="786"/>
        <end position="807"/>
    </location>
</feature>
<feature type="region of interest" description="Disordered" evidence="1">
    <location>
        <begin position="246"/>
        <end position="274"/>
    </location>
</feature>
<gene>
    <name evidence="4" type="ORF">CK203_108355</name>
</gene>
<evidence type="ECO:0000256" key="3">
    <source>
        <dbReference type="SAM" id="SignalP"/>
    </source>
</evidence>
<feature type="region of interest" description="Disordered" evidence="1">
    <location>
        <begin position="527"/>
        <end position="550"/>
    </location>
</feature>
<keyword evidence="3" id="KW-0732">Signal</keyword>
<dbReference type="Proteomes" id="UP000288805">
    <property type="component" value="Unassembled WGS sequence"/>
</dbReference>
<feature type="transmembrane region" description="Helical" evidence="2">
    <location>
        <begin position="911"/>
        <end position="935"/>
    </location>
</feature>
<proteinExistence type="predicted"/>
<feature type="transmembrane region" description="Helical" evidence="2">
    <location>
        <begin position="744"/>
        <end position="764"/>
    </location>
</feature>
<accession>A0A438C4J8</accession>
<dbReference type="PANTHER" id="PTHR33223">
    <property type="entry name" value="CCHC-TYPE DOMAIN-CONTAINING PROTEIN"/>
    <property type="match status" value="1"/>
</dbReference>
<keyword evidence="2" id="KW-1133">Transmembrane helix</keyword>
<protein>
    <submittedName>
        <fullName evidence="4">Uncharacterized protein</fullName>
    </submittedName>
</protein>
<feature type="transmembrane region" description="Helical" evidence="2">
    <location>
        <begin position="884"/>
        <end position="905"/>
    </location>
</feature>
<evidence type="ECO:0000256" key="1">
    <source>
        <dbReference type="SAM" id="MobiDB-lite"/>
    </source>
</evidence>
<feature type="signal peptide" evidence="3">
    <location>
        <begin position="1"/>
        <end position="17"/>
    </location>
</feature>
<keyword evidence="2" id="KW-0472">Membrane</keyword>
<evidence type="ECO:0000313" key="4">
    <source>
        <dbReference type="EMBL" id="RVW18118.1"/>
    </source>
</evidence>
<dbReference type="AlphaFoldDB" id="A0A438C4J8"/>
<feature type="chain" id="PRO_5019285206" evidence="3">
    <location>
        <begin position="18"/>
        <end position="978"/>
    </location>
</feature>
<sequence length="978" mass="110470">MTAFFCLIACCLSMWVAHLSLISHSLVSVTSFITVLTFASVRPCVCLYSDRDRGNPLGCRAVHGGCDVHLAWKRPVSSEACRGLPYRWMDPSIRTPSLHVGASEGFQSLFSYSSDPVFPLFSLQLRVLGDCHLAVDTFVTLEFSSNIQISDCHLRTMCLHVVLSSFRVLSLVSFIHFVCIVRSQFRSRLSLESHSWRRVGGRLIRADSYPSSDSSAEMSDELASTLASIQEFMAGVSRRLDQIESSRQDPHPVGMDTDETIPHASQTAQTRPPGVSLGTPFHLADHYETIPPPTIAVPPPMVPTIEDTRLAEQEAKVERLESMIRQIRLQDGGLTWDDRDGIPAASLPAKFRMPDIERYSGIGCPKIHLRLYSTVMRAHGIDDAQLVALFPMSLSGAAQRRELEATRQRSDESISSFVTRWRAKVAGMIDRPKEQDQIDMESSSGSFSVEEAIARGLWTDTTPSPDSKGKKLMGPFSRSGEVGAISYQHRRPAHHSLYRPPLVRAHFLHPQYQYQPDYAQEPYIAQTSTQPRPPHQRATTHPLPRPYAQRPARQFTPLGMTLTRAFEKLRDAGVIVPLAPRPLPILFLLISVHMSTAWVVDLARPSVTTNPLPTHSTHAVPLLLVFSRLIWILRIQLAYGISGSSRLRTWFSRHGYTTMQQFTSEHIFILIMVESEMVRPERDRHEAFIFESLHMTSGHDGYHRASVRAFTQFRRSRHDLVGWMPVFSIDHVGSESTMFEHPHFILAYSMRPFILSSLFVWGPLGPGLMTFSTHCILCTRELGQRLFLGAGWIGVEMMIYTGGIPLLSVMDFQRRRRLHWGIPRSSMTFSFGMVPCTEAYRDGEHFSLEHSHPIWILYTGGCPCFGGRSDWFLTLEHLTSDREIIGLFHVVLIAYWGIDTLLEVLTLRLDFLFVMLLTMGYGVIGTSGLVFSAYLDDLGYLPTFHFILRRFTMDTFIPSIIPEPDHHLLLSFTSYHGT</sequence>
<comment type="caution">
    <text evidence="4">The sequence shown here is derived from an EMBL/GenBank/DDBJ whole genome shotgun (WGS) entry which is preliminary data.</text>
</comment>
<evidence type="ECO:0000256" key="2">
    <source>
        <dbReference type="SAM" id="Phobius"/>
    </source>
</evidence>
<dbReference type="EMBL" id="QGNW01002551">
    <property type="protein sequence ID" value="RVW18118.1"/>
    <property type="molecule type" value="Genomic_DNA"/>
</dbReference>
<name>A0A438C4J8_VITVI</name>
<reference evidence="4 5" key="1">
    <citation type="journal article" date="2018" name="PLoS Genet.">
        <title>Population sequencing reveals clonal diversity and ancestral inbreeding in the grapevine cultivar Chardonnay.</title>
        <authorList>
            <person name="Roach M.J."/>
            <person name="Johnson D.L."/>
            <person name="Bohlmann J."/>
            <person name="van Vuuren H.J."/>
            <person name="Jones S.J."/>
            <person name="Pretorius I.S."/>
            <person name="Schmidt S.A."/>
            <person name="Borneman A.R."/>
        </authorList>
    </citation>
    <scope>NUCLEOTIDE SEQUENCE [LARGE SCALE GENOMIC DNA]</scope>
    <source>
        <strain evidence="5">cv. Chardonnay</strain>
        <tissue evidence="4">Leaf</tissue>
    </source>
</reference>
<evidence type="ECO:0000313" key="5">
    <source>
        <dbReference type="Proteomes" id="UP000288805"/>
    </source>
</evidence>
<dbReference type="PANTHER" id="PTHR33223:SF8">
    <property type="entry name" value="OS04G0172440 PROTEIN"/>
    <property type="match status" value="1"/>
</dbReference>
<keyword evidence="2" id="KW-0812">Transmembrane</keyword>